<evidence type="ECO:0000313" key="3">
    <source>
        <dbReference type="Proteomes" id="UP000318199"/>
    </source>
</evidence>
<dbReference type="AlphaFoldDB" id="A0A562ZP88"/>
<dbReference type="Pfam" id="PF13417">
    <property type="entry name" value="GST_N_3"/>
    <property type="match status" value="1"/>
</dbReference>
<dbReference type="PROSITE" id="PS50404">
    <property type="entry name" value="GST_NTER"/>
    <property type="match status" value="1"/>
</dbReference>
<dbReference type="OrthoDB" id="5791869at2"/>
<comment type="caution">
    <text evidence="2">The sequence shown here is derived from an EMBL/GenBank/DDBJ whole genome shotgun (WGS) entry which is preliminary data.</text>
</comment>
<dbReference type="Gene3D" id="3.40.30.110">
    <property type="match status" value="2"/>
</dbReference>
<proteinExistence type="predicted"/>
<dbReference type="InterPro" id="IPR036249">
    <property type="entry name" value="Thioredoxin-like_sf"/>
</dbReference>
<dbReference type="EMBL" id="VOBQ01000013">
    <property type="protein sequence ID" value="TWO70138.1"/>
    <property type="molecule type" value="Genomic_DNA"/>
</dbReference>
<sequence>MNDLILHHYATSPFSEKIRLIFGLKKLPWKSVEIPQIMPKPDVVALTGGYRKTPFLQVGADIYCDSALICDVLEHVRPEPTLYPPHLKGVSRVFAQWADTSLFWAAMAYNLGPKGAAHVFGKQPELARAFGDDRKAMSANLARPRTADGTSAYRSYLRRIAHMVEEHEFLFGTEPCVADFATYHPLWFTRTVVPPMADILATTPAVGEWMDRMAALGHNVPIPLSAADAITIAAAGEPQPPGANLLVDSAFQDDHGIPLGTRVTITAESFGPEPTEGELIAATRTHYSLRRSDERAGTLHVHFPRIGYSLRKAEAA</sequence>
<evidence type="ECO:0000313" key="2">
    <source>
        <dbReference type="EMBL" id="TWO70138.1"/>
    </source>
</evidence>
<dbReference type="SUPFAM" id="SSF47616">
    <property type="entry name" value="GST C-terminal domain-like"/>
    <property type="match status" value="1"/>
</dbReference>
<organism evidence="2 3">
    <name type="scientific">Caenimonas sedimenti</name>
    <dbReference type="NCBI Taxonomy" id="2596921"/>
    <lineage>
        <taxon>Bacteria</taxon>
        <taxon>Pseudomonadati</taxon>
        <taxon>Pseudomonadota</taxon>
        <taxon>Betaproteobacteria</taxon>
        <taxon>Burkholderiales</taxon>
        <taxon>Comamonadaceae</taxon>
        <taxon>Caenimonas</taxon>
    </lineage>
</organism>
<name>A0A562ZP88_9BURK</name>
<evidence type="ECO:0000259" key="1">
    <source>
        <dbReference type="PROSITE" id="PS50404"/>
    </source>
</evidence>
<feature type="domain" description="GST N-terminal" evidence="1">
    <location>
        <begin position="2"/>
        <end position="81"/>
    </location>
</feature>
<keyword evidence="3" id="KW-1185">Reference proteome</keyword>
<dbReference type="GO" id="GO:0016740">
    <property type="term" value="F:transferase activity"/>
    <property type="evidence" value="ECO:0007669"/>
    <property type="project" value="UniProtKB-KW"/>
</dbReference>
<reference evidence="2 3" key="1">
    <citation type="submission" date="2019-07" db="EMBL/GenBank/DDBJ databases">
        <title>Caenimonas sedimenti sp. nov., isolated from activated sludge.</title>
        <authorList>
            <person name="Xu J."/>
        </authorList>
    </citation>
    <scope>NUCLEOTIDE SEQUENCE [LARGE SCALE GENOMIC DNA]</scope>
    <source>
        <strain evidence="2 3">HX-9-20</strain>
    </source>
</reference>
<keyword evidence="2" id="KW-0808">Transferase</keyword>
<dbReference type="RefSeq" id="WP_145894334.1">
    <property type="nucleotide sequence ID" value="NZ_VOBQ01000013.1"/>
</dbReference>
<accession>A0A562ZP88</accession>
<dbReference type="SUPFAM" id="SSF52833">
    <property type="entry name" value="Thioredoxin-like"/>
    <property type="match status" value="1"/>
</dbReference>
<protein>
    <submittedName>
        <fullName evidence="2">Glutathione S-transferase family protein</fullName>
    </submittedName>
</protein>
<dbReference type="InterPro" id="IPR004045">
    <property type="entry name" value="Glutathione_S-Trfase_N"/>
</dbReference>
<dbReference type="Proteomes" id="UP000318199">
    <property type="component" value="Unassembled WGS sequence"/>
</dbReference>
<gene>
    <name evidence="2" type="ORF">FN976_17550</name>
</gene>
<dbReference type="CDD" id="cd00570">
    <property type="entry name" value="GST_N_family"/>
    <property type="match status" value="1"/>
</dbReference>
<dbReference type="InterPro" id="IPR036282">
    <property type="entry name" value="Glutathione-S-Trfase_C_sf"/>
</dbReference>